<comment type="caution">
    <text evidence="4">The sequence shown here is derived from an EMBL/GenBank/DDBJ whole genome shotgun (WGS) entry which is preliminary data.</text>
</comment>
<dbReference type="InterPro" id="IPR047122">
    <property type="entry name" value="Trans-enoyl_RdTase-like"/>
</dbReference>
<keyword evidence="2" id="KW-0560">Oxidoreductase</keyword>
<accession>A0ABP0BP22</accession>
<dbReference type="PANTHER" id="PTHR45348:SF2">
    <property type="entry name" value="ZINC-TYPE ALCOHOL DEHYDROGENASE-LIKE PROTEIN C2E1P3.01"/>
    <property type="match status" value="1"/>
</dbReference>
<keyword evidence="5" id="KW-1185">Reference proteome</keyword>
<evidence type="ECO:0000256" key="1">
    <source>
        <dbReference type="ARBA" id="ARBA00008072"/>
    </source>
</evidence>
<dbReference type="InterPro" id="IPR011032">
    <property type="entry name" value="GroES-like_sf"/>
</dbReference>
<evidence type="ECO:0000313" key="4">
    <source>
        <dbReference type="EMBL" id="CAK7221358.1"/>
    </source>
</evidence>
<gene>
    <name evidence="4" type="ORF">SCUCBS95973_004467</name>
</gene>
<feature type="domain" description="Enoyl reductase (ER)" evidence="3">
    <location>
        <begin position="12"/>
        <end position="378"/>
    </location>
</feature>
<dbReference type="Proteomes" id="UP001642405">
    <property type="component" value="Unassembled WGS sequence"/>
</dbReference>
<evidence type="ECO:0000313" key="5">
    <source>
        <dbReference type="Proteomes" id="UP001642405"/>
    </source>
</evidence>
<sequence length="380" mass="39969">MPENKAAFQPAKCAPAMEVRTAPYPKPGRGQIVIQNAAVAINPIDTLIQSKGNMMFTYLKYPFVLGYDMAGEVVAAGPGVTRLKVGDRVLGFSRAGDKNINDPAQGAFQKFAVVYEYVATELPSFIDYEHAATLPLTLITAGAALFDKAQLGLPLPTEPRGAPNTAADGKPVVVVVWGASTSVGCNAVQLAVAAGCEVLATAGGRNRDAVLRLGASQVWDYRAASTAVDEIVRALAGRTLGGVVSIGAGAAEKCIQITTKARVAAGSNRHVAMATFPMPEKEPQSFVMLRTVATFVSSLASYSVRGAVRGFKWSLVDTGPTMENGVARHIFAEYLPKALAAGTFVPAPEPEVVGHGLEHVQTAFERLRGGVSFKKLVVTL</sequence>
<dbReference type="PANTHER" id="PTHR45348">
    <property type="entry name" value="HYPOTHETICAL OXIDOREDUCTASE (EUROFUNG)"/>
    <property type="match status" value="1"/>
</dbReference>
<proteinExistence type="inferred from homology"/>
<evidence type="ECO:0000259" key="3">
    <source>
        <dbReference type="SMART" id="SM00829"/>
    </source>
</evidence>
<dbReference type="EMBL" id="CAWUHB010000022">
    <property type="protein sequence ID" value="CAK7221358.1"/>
    <property type="molecule type" value="Genomic_DNA"/>
</dbReference>
<name>A0ABP0BP22_9PEZI</name>
<dbReference type="Gene3D" id="3.40.50.720">
    <property type="entry name" value="NAD(P)-binding Rossmann-like Domain"/>
    <property type="match status" value="1"/>
</dbReference>
<dbReference type="SUPFAM" id="SSF51735">
    <property type="entry name" value="NAD(P)-binding Rossmann-fold domains"/>
    <property type="match status" value="1"/>
</dbReference>
<reference evidence="4 5" key="1">
    <citation type="submission" date="2024-01" db="EMBL/GenBank/DDBJ databases">
        <authorList>
            <person name="Allen C."/>
            <person name="Tagirdzhanova G."/>
        </authorList>
    </citation>
    <scope>NUCLEOTIDE SEQUENCE [LARGE SCALE GENOMIC DNA]</scope>
</reference>
<dbReference type="InterPro" id="IPR036291">
    <property type="entry name" value="NAD(P)-bd_dom_sf"/>
</dbReference>
<dbReference type="InterPro" id="IPR013154">
    <property type="entry name" value="ADH-like_N"/>
</dbReference>
<dbReference type="Pfam" id="PF08240">
    <property type="entry name" value="ADH_N"/>
    <property type="match status" value="1"/>
</dbReference>
<protein>
    <recommendedName>
        <fullName evidence="3">Enoyl reductase (ER) domain-containing protein</fullName>
    </recommendedName>
</protein>
<organism evidence="4 5">
    <name type="scientific">Sporothrix curviconia</name>
    <dbReference type="NCBI Taxonomy" id="1260050"/>
    <lineage>
        <taxon>Eukaryota</taxon>
        <taxon>Fungi</taxon>
        <taxon>Dikarya</taxon>
        <taxon>Ascomycota</taxon>
        <taxon>Pezizomycotina</taxon>
        <taxon>Sordariomycetes</taxon>
        <taxon>Sordariomycetidae</taxon>
        <taxon>Ophiostomatales</taxon>
        <taxon>Ophiostomataceae</taxon>
        <taxon>Sporothrix</taxon>
    </lineage>
</organism>
<dbReference type="Gene3D" id="3.90.180.10">
    <property type="entry name" value="Medium-chain alcohol dehydrogenases, catalytic domain"/>
    <property type="match status" value="1"/>
</dbReference>
<comment type="similarity">
    <text evidence="1">Belongs to the zinc-containing alcohol dehydrogenase family.</text>
</comment>
<dbReference type="InterPro" id="IPR020843">
    <property type="entry name" value="ER"/>
</dbReference>
<evidence type="ECO:0000256" key="2">
    <source>
        <dbReference type="ARBA" id="ARBA00023002"/>
    </source>
</evidence>
<dbReference type="SMART" id="SM00829">
    <property type="entry name" value="PKS_ER"/>
    <property type="match status" value="1"/>
</dbReference>
<dbReference type="SUPFAM" id="SSF50129">
    <property type="entry name" value="GroES-like"/>
    <property type="match status" value="1"/>
</dbReference>
<dbReference type="CDD" id="cd08249">
    <property type="entry name" value="enoyl_reductase_like"/>
    <property type="match status" value="1"/>
</dbReference>